<evidence type="ECO:0000313" key="3">
    <source>
        <dbReference type="Proteomes" id="UP000289260"/>
    </source>
</evidence>
<gene>
    <name evidence="2" type="ORF">EVS81_03590</name>
</gene>
<dbReference type="EMBL" id="CP035806">
    <property type="protein sequence ID" value="QBE48024.1"/>
    <property type="molecule type" value="Genomic_DNA"/>
</dbReference>
<evidence type="ECO:0008006" key="4">
    <source>
        <dbReference type="Google" id="ProtNLM"/>
    </source>
</evidence>
<dbReference type="KEGG" id="ltr:EVS81_03590"/>
<evidence type="ECO:0000313" key="2">
    <source>
        <dbReference type="EMBL" id="QBE48024.1"/>
    </source>
</evidence>
<dbReference type="AlphaFoldDB" id="A0A4P6KF28"/>
<organism evidence="2 3">
    <name type="scientific">Leucobacter triazinivorans</name>
    <dbReference type="NCBI Taxonomy" id="1784719"/>
    <lineage>
        <taxon>Bacteria</taxon>
        <taxon>Bacillati</taxon>
        <taxon>Actinomycetota</taxon>
        <taxon>Actinomycetes</taxon>
        <taxon>Micrococcales</taxon>
        <taxon>Microbacteriaceae</taxon>
        <taxon>Leucobacter</taxon>
    </lineage>
</organism>
<keyword evidence="1" id="KW-0732">Signal</keyword>
<name>A0A4P6KF28_9MICO</name>
<feature type="signal peptide" evidence="1">
    <location>
        <begin position="1"/>
        <end position="32"/>
    </location>
</feature>
<keyword evidence="3" id="KW-1185">Reference proteome</keyword>
<dbReference type="RefSeq" id="WP_130109173.1">
    <property type="nucleotide sequence ID" value="NZ_CP035806.1"/>
</dbReference>
<sequence length="90" mass="9428">MNKRIGALLGAIAIASTAVVGFTLSDAAPAEAAGCATAYTYSATNQRCNQARHWNSGSFGTSYAAWVVKRSTSYQPFCSPGVKNYGSQAR</sequence>
<protein>
    <recommendedName>
        <fullName evidence="4">Lactococcin 972 family bacteriocin</fullName>
    </recommendedName>
</protein>
<feature type="chain" id="PRO_5039694683" description="Lactococcin 972 family bacteriocin" evidence="1">
    <location>
        <begin position="33"/>
        <end position="90"/>
    </location>
</feature>
<dbReference type="Proteomes" id="UP000289260">
    <property type="component" value="Chromosome"/>
</dbReference>
<evidence type="ECO:0000256" key="1">
    <source>
        <dbReference type="SAM" id="SignalP"/>
    </source>
</evidence>
<proteinExistence type="predicted"/>
<accession>A0A4P6KF28</accession>
<reference evidence="2 3" key="1">
    <citation type="submission" date="2019-02" db="EMBL/GenBank/DDBJ databases">
        <authorList>
            <person name="Sun L."/>
            <person name="Pan D."/>
            <person name="Wu X."/>
        </authorList>
    </citation>
    <scope>NUCLEOTIDE SEQUENCE [LARGE SCALE GENOMIC DNA]</scope>
    <source>
        <strain evidence="2 3">JW-1</strain>
    </source>
</reference>